<dbReference type="InterPro" id="IPR036676">
    <property type="entry name" value="PurM-like_C_sf"/>
</dbReference>
<dbReference type="EMBL" id="UINC01001724">
    <property type="protein sequence ID" value="SUZ87422.1"/>
    <property type="molecule type" value="Genomic_DNA"/>
</dbReference>
<dbReference type="AlphaFoldDB" id="A0A381R6X3"/>
<evidence type="ECO:0000313" key="4">
    <source>
        <dbReference type="EMBL" id="SUZ87422.1"/>
    </source>
</evidence>
<dbReference type="Gene3D" id="3.90.650.10">
    <property type="entry name" value="PurM-like C-terminal domain"/>
    <property type="match status" value="1"/>
</dbReference>
<dbReference type="InterPro" id="IPR016188">
    <property type="entry name" value="PurM-like_N"/>
</dbReference>
<sequence>MTGLLPHATLGAPVPSDKQFPRVQPGKLPADKLRTLLAGLRREDPRVIIGPQVGEDASVITFADRCLVVTTDPVTFATDRIGWYTVHVNANDIAVMGATPRWLSVVLLLPEHNTTETLIDGIMRDVHDTAQSLGITVCGGHTEITTGLDRPIVIGQMLGEVTRDRLVAKTGLEVGDQIILTQGVAIEGTALLAREKRDALRGQVTDDVLARAEQFLFDPGISVVGAVRTALEVGSVHAMHDPTEGGLIGGLCELATASSTGLHLRSDRVPIFPETAAVCRPFKVDPMRLIASGALLIGAPENDTDRIIAALELQNIPAVVIAEVRPAAAGVTIEANGVTLPLQTPDRDAITSVLGH</sequence>
<reference evidence="4" key="1">
    <citation type="submission" date="2018-05" db="EMBL/GenBank/DDBJ databases">
        <authorList>
            <person name="Lanie J.A."/>
            <person name="Ng W.-L."/>
            <person name="Kazmierczak K.M."/>
            <person name="Andrzejewski T.M."/>
            <person name="Davidsen T.M."/>
            <person name="Wayne K.J."/>
            <person name="Tettelin H."/>
            <person name="Glass J.I."/>
            <person name="Rusch D."/>
            <person name="Podicherti R."/>
            <person name="Tsui H.-C.T."/>
            <person name="Winkler M.E."/>
        </authorList>
    </citation>
    <scope>NUCLEOTIDE SEQUENCE</scope>
</reference>
<dbReference type="InterPro" id="IPR011854">
    <property type="entry name" value="HypE"/>
</dbReference>
<dbReference type="SUPFAM" id="SSF56042">
    <property type="entry name" value="PurM C-terminal domain-like"/>
    <property type="match status" value="1"/>
</dbReference>
<dbReference type="CDD" id="cd06061">
    <property type="entry name" value="PurM-like1"/>
    <property type="match status" value="1"/>
</dbReference>
<dbReference type="PANTHER" id="PTHR30303">
    <property type="entry name" value="HYDROGENASE ISOENZYMES FORMATION PROTEIN HYPE"/>
    <property type="match status" value="1"/>
</dbReference>
<accession>A0A381R6X3</accession>
<evidence type="ECO:0000256" key="1">
    <source>
        <dbReference type="ARBA" id="ARBA00006243"/>
    </source>
</evidence>
<feature type="domain" description="PurM-like C-terminal" evidence="3">
    <location>
        <begin position="173"/>
        <end position="327"/>
    </location>
</feature>
<feature type="domain" description="PurM-like N-terminal" evidence="2">
    <location>
        <begin position="54"/>
        <end position="161"/>
    </location>
</feature>
<name>A0A381R6X3_9ZZZZ</name>
<evidence type="ECO:0008006" key="5">
    <source>
        <dbReference type="Google" id="ProtNLM"/>
    </source>
</evidence>
<evidence type="ECO:0000259" key="3">
    <source>
        <dbReference type="Pfam" id="PF02769"/>
    </source>
</evidence>
<dbReference type="SUPFAM" id="SSF55326">
    <property type="entry name" value="PurM N-terminal domain-like"/>
    <property type="match status" value="1"/>
</dbReference>
<proteinExistence type="inferred from homology"/>
<dbReference type="Pfam" id="PF02769">
    <property type="entry name" value="AIRS_C"/>
    <property type="match status" value="1"/>
</dbReference>
<protein>
    <recommendedName>
        <fullName evidence="5">PurM-like N-terminal domain-containing protein</fullName>
    </recommendedName>
</protein>
<gene>
    <name evidence="4" type="ORF">METZ01_LOCUS40276</name>
</gene>
<evidence type="ECO:0000259" key="2">
    <source>
        <dbReference type="Pfam" id="PF00586"/>
    </source>
</evidence>
<dbReference type="InterPro" id="IPR036921">
    <property type="entry name" value="PurM-like_N_sf"/>
</dbReference>
<dbReference type="InterPro" id="IPR010918">
    <property type="entry name" value="PurM-like_C_dom"/>
</dbReference>
<dbReference type="Gene3D" id="3.30.1330.10">
    <property type="entry name" value="PurM-like, N-terminal domain"/>
    <property type="match status" value="1"/>
</dbReference>
<dbReference type="PANTHER" id="PTHR30303:SF4">
    <property type="entry name" value="HYDROGENASE EXPRESSION_FORMATION PROTEIN HYPE"/>
    <property type="match status" value="1"/>
</dbReference>
<comment type="similarity">
    <text evidence="1">Belongs to the HypE family.</text>
</comment>
<dbReference type="PIRSF" id="PIRSF005644">
    <property type="entry name" value="Hdrgns_mtr_HypE"/>
    <property type="match status" value="1"/>
</dbReference>
<organism evidence="4">
    <name type="scientific">marine metagenome</name>
    <dbReference type="NCBI Taxonomy" id="408172"/>
    <lineage>
        <taxon>unclassified sequences</taxon>
        <taxon>metagenomes</taxon>
        <taxon>ecological metagenomes</taxon>
    </lineage>
</organism>
<dbReference type="Pfam" id="PF00586">
    <property type="entry name" value="AIRS"/>
    <property type="match status" value="1"/>
</dbReference>
<dbReference type="GO" id="GO:0051604">
    <property type="term" value="P:protein maturation"/>
    <property type="evidence" value="ECO:0007669"/>
    <property type="project" value="TreeGrafter"/>
</dbReference>